<name>A0A2S2BWP2_9NOCA</name>
<protein>
    <submittedName>
        <fullName evidence="1">Uncharacterized protein</fullName>
    </submittedName>
</protein>
<keyword evidence="2" id="KW-1185">Reference proteome</keyword>
<dbReference type="KEGG" id="roz:CBI38_16570"/>
<dbReference type="EMBL" id="CP021354">
    <property type="protein sequence ID" value="AWK72928.1"/>
    <property type="molecule type" value="Genomic_DNA"/>
</dbReference>
<dbReference type="OrthoDB" id="9011083at2"/>
<proteinExistence type="predicted"/>
<organism evidence="1 2">
    <name type="scientific">Rhodococcus oxybenzonivorans</name>
    <dbReference type="NCBI Taxonomy" id="1990687"/>
    <lineage>
        <taxon>Bacteria</taxon>
        <taxon>Bacillati</taxon>
        <taxon>Actinomycetota</taxon>
        <taxon>Actinomycetes</taxon>
        <taxon>Mycobacteriales</taxon>
        <taxon>Nocardiaceae</taxon>
        <taxon>Rhodococcus</taxon>
    </lineage>
</organism>
<evidence type="ECO:0000313" key="2">
    <source>
        <dbReference type="Proteomes" id="UP000245711"/>
    </source>
</evidence>
<dbReference type="Proteomes" id="UP000245711">
    <property type="component" value="Chromosome"/>
</dbReference>
<sequence length="72" mass="8276">MSEPTHEASRLEVERLPREGACPRCGKEKLRAYPVVAETGWLHVVKCQNCLHSVERERWSRLGHIQLLADLV</sequence>
<reference evidence="1 2" key="1">
    <citation type="submission" date="2017-05" db="EMBL/GenBank/DDBJ databases">
        <title>Isolation of Rhodococcus sp. S2-17 biodegrading of BP-3.</title>
        <authorList>
            <person name="Lee Y."/>
            <person name="Kim K.H."/>
            <person name="Chun B.H."/>
            <person name="Jung H.S."/>
            <person name="Jeon C.O."/>
        </authorList>
    </citation>
    <scope>NUCLEOTIDE SEQUENCE [LARGE SCALE GENOMIC DNA]</scope>
    <source>
        <strain evidence="1 2">S2-17</strain>
    </source>
</reference>
<gene>
    <name evidence="1" type="ORF">CBI38_16570</name>
</gene>
<accession>A0A2S2BWP2</accession>
<evidence type="ECO:0000313" key="1">
    <source>
        <dbReference type="EMBL" id="AWK72928.1"/>
    </source>
</evidence>
<dbReference type="AlphaFoldDB" id="A0A2S2BWP2"/>